<dbReference type="PANTHER" id="PTHR11236">
    <property type="entry name" value="AMINOBENZOATE/ANTHRANILATE SYNTHASE"/>
    <property type="match status" value="1"/>
</dbReference>
<dbReference type="PaxDb" id="665571-STHERM_c14290"/>
<proteinExistence type="predicted"/>
<reference evidence="2 3" key="2">
    <citation type="journal article" date="2010" name="J. Bacteriol.">
        <title>Genome sequence of the polysaccharide-degrading, thermophilic anaerobe Spirochaeta thermophila DSM 6192.</title>
        <authorList>
            <person name="Angelov A."/>
            <person name="Liebl S."/>
            <person name="Ballschmiter M."/>
            <person name="Bomeke M."/>
            <person name="Lehmann R."/>
            <person name="Liesegang H."/>
            <person name="Daniel R."/>
            <person name="Liebl W."/>
        </authorList>
    </citation>
    <scope>NUCLEOTIDE SEQUENCE [LARGE SCALE GENOMIC DNA]</scope>
    <source>
        <strain evidence="3">ATCC 49972 / DSM 6192 / RI 19.B1</strain>
    </source>
</reference>
<sequence length="377" mass="41979">MRALFHDPVSDTWLLFRRPLGVLVVGPEALASIPQVLEEADYEIQRSHRYAAGWLAYEAAPAFDPAFRIHPPRGPLLCVGIFDPPEHVPLPPPRRIEPPSLTPELDEKTYLFHLSRIKEALEAGITYQVNYTFRLEGRSLSDPLSLFLSLVNRSAPSYSAYVEAGDHAVLSFSPELFFRKHRDLVECEPMKGTSRRGTNPDEDAHLVHRLHTSEKNRAENLMIVDMIRNDLGKIAAIGTVEVPHLFSIRTIPYAHQMVSTVRARTSASIPRILEALFPCASITGAPKASTMSIIAREEHSPRGVYTGTVGFWSRETALFNVAIRTLVKDGPRWYYGTGGGIVWDSDPGEEYLEALLKVGALGRPLASPCRPPSCPQR</sequence>
<dbReference type="InterPro" id="IPR005801">
    <property type="entry name" value="ADC_synthase"/>
</dbReference>
<dbReference type="GO" id="GO:0046820">
    <property type="term" value="F:4-amino-4-deoxychorismate synthase activity"/>
    <property type="evidence" value="ECO:0007669"/>
    <property type="project" value="TreeGrafter"/>
</dbReference>
<protein>
    <recommendedName>
        <fullName evidence="1">Chorismate-utilising enzyme C-terminal domain-containing protein</fullName>
    </recommendedName>
</protein>
<reference key="1">
    <citation type="submission" date="2009-08" db="EMBL/GenBank/DDBJ databases">
        <title>The genome sequence of Spirochaeta thermophila DSM6192.</title>
        <authorList>
            <person name="Angelov A."/>
            <person name="Mientus M."/>
            <person name="Wittenberg S."/>
            <person name="Lehmann R."/>
            <person name="Liesegang H."/>
            <person name="Daniel R."/>
            <person name="Liebl W."/>
        </authorList>
    </citation>
    <scope>NUCLEOTIDE SEQUENCE</scope>
    <source>
        <strain>DSM 6192</strain>
    </source>
</reference>
<dbReference type="Pfam" id="PF00425">
    <property type="entry name" value="Chorismate_bind"/>
    <property type="match status" value="1"/>
</dbReference>
<dbReference type="PANTHER" id="PTHR11236:SF50">
    <property type="entry name" value="AMINODEOXYCHORISMATE SYNTHASE COMPONENT 1"/>
    <property type="match status" value="1"/>
</dbReference>
<gene>
    <name evidence="2" type="ordered locus">STHERM_c14290</name>
</gene>
<evidence type="ECO:0000259" key="1">
    <source>
        <dbReference type="Pfam" id="PF00425"/>
    </source>
</evidence>
<evidence type="ECO:0000313" key="2">
    <source>
        <dbReference type="EMBL" id="ADN02369.1"/>
    </source>
</evidence>
<dbReference type="KEGG" id="sta:STHERM_c14290"/>
<dbReference type="AlphaFoldDB" id="E0RT73"/>
<dbReference type="GO" id="GO:0000162">
    <property type="term" value="P:L-tryptophan biosynthetic process"/>
    <property type="evidence" value="ECO:0007669"/>
    <property type="project" value="TreeGrafter"/>
</dbReference>
<dbReference type="PRINTS" id="PR00095">
    <property type="entry name" value="ANTSNTHASEI"/>
</dbReference>
<feature type="domain" description="Chorismate-utilising enzyme C-terminal" evidence="1">
    <location>
        <begin position="107"/>
        <end position="357"/>
    </location>
</feature>
<dbReference type="eggNOG" id="COG0147">
    <property type="taxonomic scope" value="Bacteria"/>
</dbReference>
<evidence type="ECO:0000313" key="3">
    <source>
        <dbReference type="Proteomes" id="UP000001296"/>
    </source>
</evidence>
<name>E0RT73_WINT6</name>
<organism evidence="2 3">
    <name type="scientific">Winmispira thermophila (strain ATCC 49972 / DSM 6192 / RI 19.B1)</name>
    <name type="common">Spirochaeta thermophila</name>
    <dbReference type="NCBI Taxonomy" id="665571"/>
    <lineage>
        <taxon>Bacteria</taxon>
        <taxon>Pseudomonadati</taxon>
        <taxon>Spirochaetota</taxon>
        <taxon>Spirochaetia</taxon>
        <taxon>Winmispirales</taxon>
        <taxon>Winmispiraceae</taxon>
        <taxon>Winmispira</taxon>
    </lineage>
</organism>
<dbReference type="Gene3D" id="3.60.120.10">
    <property type="entry name" value="Anthranilate synthase"/>
    <property type="match status" value="1"/>
</dbReference>
<dbReference type="EMBL" id="CP001698">
    <property type="protein sequence ID" value="ADN02369.1"/>
    <property type="molecule type" value="Genomic_DNA"/>
</dbReference>
<dbReference type="Proteomes" id="UP000001296">
    <property type="component" value="Chromosome"/>
</dbReference>
<dbReference type="InterPro" id="IPR015890">
    <property type="entry name" value="Chorismate_C"/>
</dbReference>
<accession>E0RT73</accession>
<dbReference type="SUPFAM" id="SSF56322">
    <property type="entry name" value="ADC synthase"/>
    <property type="match status" value="1"/>
</dbReference>
<dbReference type="RefSeq" id="WP_013314209.1">
    <property type="nucleotide sequence ID" value="NC_014484.1"/>
</dbReference>
<dbReference type="HOGENOM" id="CLU_006493_1_2_12"/>
<dbReference type="InterPro" id="IPR019999">
    <property type="entry name" value="Anth_synth_I-like"/>
</dbReference>